<organism evidence="1 2">
    <name type="scientific">Solanum bulbocastanum</name>
    <name type="common">Wild potato</name>
    <dbReference type="NCBI Taxonomy" id="147425"/>
    <lineage>
        <taxon>Eukaryota</taxon>
        <taxon>Viridiplantae</taxon>
        <taxon>Streptophyta</taxon>
        <taxon>Embryophyta</taxon>
        <taxon>Tracheophyta</taxon>
        <taxon>Spermatophyta</taxon>
        <taxon>Magnoliopsida</taxon>
        <taxon>eudicotyledons</taxon>
        <taxon>Gunneridae</taxon>
        <taxon>Pentapetalae</taxon>
        <taxon>asterids</taxon>
        <taxon>lamiids</taxon>
        <taxon>Solanales</taxon>
        <taxon>Solanaceae</taxon>
        <taxon>Solanoideae</taxon>
        <taxon>Solaneae</taxon>
        <taxon>Solanum</taxon>
    </lineage>
</organism>
<sequence>MIVIKINWKPPDTRWVKTNTDGASKGIQEEVLGGFCVRATTGDIIQAKAKEIEEPFGTNTQGRTVRVTHILREGNKLVNYLANLALGKGNVNANYFQELEAQGKGIVNSDKLLEPYMRIRSCRS</sequence>
<proteinExistence type="predicted"/>
<evidence type="ECO:0000313" key="2">
    <source>
        <dbReference type="Proteomes" id="UP001371456"/>
    </source>
</evidence>
<dbReference type="Proteomes" id="UP001371456">
    <property type="component" value="Unassembled WGS sequence"/>
</dbReference>
<comment type="caution">
    <text evidence="1">The sequence shown here is derived from an EMBL/GenBank/DDBJ whole genome shotgun (WGS) entry which is preliminary data.</text>
</comment>
<dbReference type="EMBL" id="JBANQN010000010">
    <property type="protein sequence ID" value="KAK6777769.1"/>
    <property type="molecule type" value="Genomic_DNA"/>
</dbReference>
<accession>A0AAN8T1D2</accession>
<dbReference type="PANTHER" id="PTHR47723">
    <property type="entry name" value="OS05G0353850 PROTEIN"/>
    <property type="match status" value="1"/>
</dbReference>
<dbReference type="PANTHER" id="PTHR47723:SF24">
    <property type="entry name" value="RNASE H TYPE-1 DOMAIN-CONTAINING PROTEIN"/>
    <property type="match status" value="1"/>
</dbReference>
<name>A0AAN8T1D2_SOLBU</name>
<reference evidence="1 2" key="1">
    <citation type="submission" date="2024-02" db="EMBL/GenBank/DDBJ databases">
        <title>de novo genome assembly of Solanum bulbocastanum strain 11H21.</title>
        <authorList>
            <person name="Hosaka A.J."/>
        </authorList>
    </citation>
    <scope>NUCLEOTIDE SEQUENCE [LARGE SCALE GENOMIC DNA]</scope>
    <source>
        <tissue evidence="1">Young leaves</tissue>
    </source>
</reference>
<evidence type="ECO:0000313" key="1">
    <source>
        <dbReference type="EMBL" id="KAK6777769.1"/>
    </source>
</evidence>
<dbReference type="InterPro" id="IPR053151">
    <property type="entry name" value="RNase_H-like"/>
</dbReference>
<evidence type="ECO:0008006" key="3">
    <source>
        <dbReference type="Google" id="ProtNLM"/>
    </source>
</evidence>
<gene>
    <name evidence="1" type="ORF">RDI58_024487</name>
</gene>
<keyword evidence="2" id="KW-1185">Reference proteome</keyword>
<dbReference type="AlphaFoldDB" id="A0AAN8T1D2"/>
<protein>
    <recommendedName>
        <fullName evidence="3">RNase H type-1 domain-containing protein</fullName>
    </recommendedName>
</protein>